<dbReference type="WBParaSite" id="SBAD_0000776801-mRNA-1">
    <property type="protein sequence ID" value="SBAD_0000776801-mRNA-1"/>
    <property type="gene ID" value="SBAD_0000776801"/>
</dbReference>
<dbReference type="OrthoDB" id="9947256at2759"/>
<dbReference type="InterPro" id="IPR000008">
    <property type="entry name" value="C2_dom"/>
</dbReference>
<feature type="domain" description="C2" evidence="1">
    <location>
        <begin position="9"/>
        <end position="131"/>
    </location>
</feature>
<dbReference type="Pfam" id="PF00168">
    <property type="entry name" value="C2"/>
    <property type="match status" value="1"/>
</dbReference>
<dbReference type="Gene3D" id="2.60.40.150">
    <property type="entry name" value="C2 domain"/>
    <property type="match status" value="1"/>
</dbReference>
<keyword evidence="3" id="KW-1185">Reference proteome</keyword>
<gene>
    <name evidence="2" type="ORF">SBAD_LOCUS7487</name>
</gene>
<evidence type="ECO:0000313" key="3">
    <source>
        <dbReference type="Proteomes" id="UP000270296"/>
    </source>
</evidence>
<evidence type="ECO:0000313" key="2">
    <source>
        <dbReference type="EMBL" id="VDP13292.1"/>
    </source>
</evidence>
<sequence>MRKCVESAKLGRISFSTCLEVDARRLTINLTRAEDLPKFGICGPPDPCVRIILEQNNFRQTKQTRILKSTYHPVFKEAVMFLVSAKEDDLNNTCLTISVVDTSLGANVEDVIGQVVLGKYAKSKISIDQWRNTIRNPGKEIKATHALRSVEENLELKVERLAS</sequence>
<dbReference type="GO" id="GO:0005509">
    <property type="term" value="F:calcium ion binding"/>
    <property type="evidence" value="ECO:0007669"/>
    <property type="project" value="TreeGrafter"/>
</dbReference>
<dbReference type="GO" id="GO:0005886">
    <property type="term" value="C:plasma membrane"/>
    <property type="evidence" value="ECO:0007669"/>
    <property type="project" value="TreeGrafter"/>
</dbReference>
<dbReference type="SUPFAM" id="SSF49562">
    <property type="entry name" value="C2 domain (Calcium/lipid-binding domain, CaLB)"/>
    <property type="match status" value="1"/>
</dbReference>
<protein>
    <submittedName>
        <fullName evidence="4">C2 domain-containing protein</fullName>
    </submittedName>
</protein>
<dbReference type="PANTHER" id="PTHR10024:SF348">
    <property type="entry name" value="SYNAPTOTAGMIN-17"/>
    <property type="match status" value="1"/>
</dbReference>
<evidence type="ECO:0000259" key="1">
    <source>
        <dbReference type="PROSITE" id="PS50004"/>
    </source>
</evidence>
<proteinExistence type="predicted"/>
<dbReference type="GO" id="GO:0070382">
    <property type="term" value="C:exocytic vesicle"/>
    <property type="evidence" value="ECO:0007669"/>
    <property type="project" value="TreeGrafter"/>
</dbReference>
<evidence type="ECO:0000313" key="4">
    <source>
        <dbReference type="WBParaSite" id="SBAD_0000776801-mRNA-1"/>
    </source>
</evidence>
<dbReference type="SMART" id="SM00239">
    <property type="entry name" value="C2"/>
    <property type="match status" value="1"/>
</dbReference>
<dbReference type="GO" id="GO:0000149">
    <property type="term" value="F:SNARE binding"/>
    <property type="evidence" value="ECO:0007669"/>
    <property type="project" value="TreeGrafter"/>
</dbReference>
<dbReference type="GO" id="GO:0005544">
    <property type="term" value="F:calcium-dependent phospholipid binding"/>
    <property type="evidence" value="ECO:0007669"/>
    <property type="project" value="TreeGrafter"/>
</dbReference>
<name>A0A183IV37_9BILA</name>
<dbReference type="AlphaFoldDB" id="A0A183IV37"/>
<dbReference type="PANTHER" id="PTHR10024">
    <property type="entry name" value="SYNAPTOTAGMIN"/>
    <property type="match status" value="1"/>
</dbReference>
<dbReference type="GO" id="GO:0030276">
    <property type="term" value="F:clathrin binding"/>
    <property type="evidence" value="ECO:0007669"/>
    <property type="project" value="TreeGrafter"/>
</dbReference>
<dbReference type="EMBL" id="UZAM01010668">
    <property type="protein sequence ID" value="VDP13292.1"/>
    <property type="molecule type" value="Genomic_DNA"/>
</dbReference>
<dbReference type="GO" id="GO:0017156">
    <property type="term" value="P:calcium-ion regulated exocytosis"/>
    <property type="evidence" value="ECO:0007669"/>
    <property type="project" value="TreeGrafter"/>
</dbReference>
<dbReference type="Proteomes" id="UP000270296">
    <property type="component" value="Unassembled WGS sequence"/>
</dbReference>
<dbReference type="InterPro" id="IPR035892">
    <property type="entry name" value="C2_domain_sf"/>
</dbReference>
<reference evidence="2 3" key="2">
    <citation type="submission" date="2018-11" db="EMBL/GenBank/DDBJ databases">
        <authorList>
            <consortium name="Pathogen Informatics"/>
        </authorList>
    </citation>
    <scope>NUCLEOTIDE SEQUENCE [LARGE SCALE GENOMIC DNA]</scope>
</reference>
<organism evidence="4">
    <name type="scientific">Soboliphyme baturini</name>
    <dbReference type="NCBI Taxonomy" id="241478"/>
    <lineage>
        <taxon>Eukaryota</taxon>
        <taxon>Metazoa</taxon>
        <taxon>Ecdysozoa</taxon>
        <taxon>Nematoda</taxon>
        <taxon>Enoplea</taxon>
        <taxon>Dorylaimia</taxon>
        <taxon>Dioctophymatida</taxon>
        <taxon>Dioctophymatoidea</taxon>
        <taxon>Soboliphymatidae</taxon>
        <taxon>Soboliphyme</taxon>
    </lineage>
</organism>
<accession>A0A183IV37</accession>
<dbReference type="GO" id="GO:0001786">
    <property type="term" value="F:phosphatidylserine binding"/>
    <property type="evidence" value="ECO:0007669"/>
    <property type="project" value="TreeGrafter"/>
</dbReference>
<reference evidence="4" key="1">
    <citation type="submission" date="2016-06" db="UniProtKB">
        <authorList>
            <consortium name="WormBaseParasite"/>
        </authorList>
    </citation>
    <scope>IDENTIFICATION</scope>
</reference>
<dbReference type="PROSITE" id="PS50004">
    <property type="entry name" value="C2"/>
    <property type="match status" value="1"/>
</dbReference>